<evidence type="ECO:0000313" key="9">
    <source>
        <dbReference type="EMBL" id="MCP1111505.1"/>
    </source>
</evidence>
<dbReference type="EMBL" id="JAMZFV010000040">
    <property type="protein sequence ID" value="MCP1111505.1"/>
    <property type="molecule type" value="Genomic_DNA"/>
</dbReference>
<proteinExistence type="inferred from homology"/>
<evidence type="ECO:0000256" key="6">
    <source>
        <dbReference type="PROSITE-ProRule" id="PRU01248"/>
    </source>
</evidence>
<gene>
    <name evidence="9" type="ORF">NK118_14720</name>
</gene>
<keyword evidence="10" id="KW-1185">Reference proteome</keyword>
<comment type="caution">
    <text evidence="9">The sequence shown here is derived from an EMBL/GenBank/DDBJ whole genome shotgun (WGS) entry which is preliminary data.</text>
</comment>
<dbReference type="PROSITE" id="PS51900">
    <property type="entry name" value="CB"/>
    <property type="match status" value="1"/>
</dbReference>
<dbReference type="Pfam" id="PF02899">
    <property type="entry name" value="Phage_int_SAM_1"/>
    <property type="match status" value="1"/>
</dbReference>
<feature type="domain" description="Tyr recombinase" evidence="7">
    <location>
        <begin position="108"/>
        <end position="281"/>
    </location>
</feature>
<dbReference type="InterPro" id="IPR044068">
    <property type="entry name" value="CB"/>
</dbReference>
<dbReference type="PROSITE" id="PS51898">
    <property type="entry name" value="TYR_RECOMBINASE"/>
    <property type="match status" value="1"/>
</dbReference>
<accession>A0ABT1ELD2</accession>
<dbReference type="InterPro" id="IPR010998">
    <property type="entry name" value="Integrase_recombinase_N"/>
</dbReference>
<dbReference type="PANTHER" id="PTHR30349">
    <property type="entry name" value="PHAGE INTEGRASE-RELATED"/>
    <property type="match status" value="1"/>
</dbReference>
<dbReference type="RefSeq" id="WP_262070363.1">
    <property type="nucleotide sequence ID" value="NZ_JAMXOC010000040.1"/>
</dbReference>
<dbReference type="InterPro" id="IPR004107">
    <property type="entry name" value="Integrase_SAM-like_N"/>
</dbReference>
<reference evidence="9 10" key="1">
    <citation type="journal article" date="2022" name="Genome Biol. Evol.">
        <title>Host diet, physiology and behaviors set the stage for Lachnospiraceae cladogenesis.</title>
        <authorList>
            <person name="Vera-Ponce De Leon A."/>
            <person name="Schneider M."/>
            <person name="Jahnes B.C."/>
            <person name="Sadowski V."/>
            <person name="Camuy-Velez L.A."/>
            <person name="Duan J."/>
            <person name="Sabree Z.L."/>
        </authorList>
    </citation>
    <scope>NUCLEOTIDE SEQUENCE [LARGE SCALE GENOMIC DNA]</scope>
    <source>
        <strain evidence="9 10">PAL227</strain>
    </source>
</reference>
<evidence type="ECO:0000256" key="2">
    <source>
        <dbReference type="ARBA" id="ARBA00008857"/>
    </source>
</evidence>
<organism evidence="9 10">
    <name type="scientific">Ohessyouella blattaphilus</name>
    <dbReference type="NCBI Taxonomy" id="2949333"/>
    <lineage>
        <taxon>Bacteria</taxon>
        <taxon>Bacillati</taxon>
        <taxon>Bacillota</taxon>
        <taxon>Clostridia</taxon>
        <taxon>Lachnospirales</taxon>
        <taxon>Lachnospiraceae</taxon>
        <taxon>Ohessyouella</taxon>
    </lineage>
</organism>
<protein>
    <submittedName>
        <fullName evidence="9">Tyrosine-type recombinase/integrase</fullName>
    </submittedName>
</protein>
<evidence type="ECO:0000256" key="4">
    <source>
        <dbReference type="ARBA" id="ARBA00023125"/>
    </source>
</evidence>
<sequence length="288" mass="33768">METDNIETQIERLALYRERLCEDEKSKATIEKYERDVKKFLKFLVGRCDTVTQLTKAQVIEYKEELIKKYESSSVNSMLASVNNYLYYIDRGDCRVRQIKIQKAPYLDDEKCLSVKEYKRMVNTAREEGKDRLAMILETLGSTGIRVSELADITLERLKSGVIRIHNKGKTRTIGITKELRKKLLCYAREHQISAGSIFITRNGRPVDRSNLWREIQEICKRIGVALKKGFPHNLRHMFARCYYEIEKDIVGLSEYLGHNSIETTKIYTKGSYTHFIRKLEEMNKFIQ</sequence>
<comment type="function">
    <text evidence="1">Site-specific tyrosine recombinase, which acts by catalyzing the cutting and rejoining of the recombining DNA molecules.</text>
</comment>
<dbReference type="InterPro" id="IPR002104">
    <property type="entry name" value="Integrase_catalytic"/>
</dbReference>
<dbReference type="PANTHER" id="PTHR30349:SF89">
    <property type="entry name" value="INTEGRASE_RECOMBINASE"/>
    <property type="match status" value="1"/>
</dbReference>
<keyword evidence="4 6" id="KW-0238">DNA-binding</keyword>
<dbReference type="Pfam" id="PF00589">
    <property type="entry name" value="Phage_integrase"/>
    <property type="match status" value="1"/>
</dbReference>
<dbReference type="Proteomes" id="UP001523565">
    <property type="component" value="Unassembled WGS sequence"/>
</dbReference>
<evidence type="ECO:0000259" key="8">
    <source>
        <dbReference type="PROSITE" id="PS51900"/>
    </source>
</evidence>
<evidence type="ECO:0000313" key="10">
    <source>
        <dbReference type="Proteomes" id="UP001523565"/>
    </source>
</evidence>
<keyword evidence="3" id="KW-0229">DNA integration</keyword>
<dbReference type="InterPro" id="IPR050090">
    <property type="entry name" value="Tyrosine_recombinase_XerCD"/>
</dbReference>
<keyword evidence="5" id="KW-0233">DNA recombination</keyword>
<dbReference type="InterPro" id="IPR013762">
    <property type="entry name" value="Integrase-like_cat_sf"/>
</dbReference>
<name>A0ABT1ELD2_9FIRM</name>
<dbReference type="SUPFAM" id="SSF56349">
    <property type="entry name" value="DNA breaking-rejoining enzymes"/>
    <property type="match status" value="1"/>
</dbReference>
<evidence type="ECO:0000259" key="7">
    <source>
        <dbReference type="PROSITE" id="PS51898"/>
    </source>
</evidence>
<dbReference type="InterPro" id="IPR011010">
    <property type="entry name" value="DNA_brk_join_enz"/>
</dbReference>
<evidence type="ECO:0000256" key="5">
    <source>
        <dbReference type="ARBA" id="ARBA00023172"/>
    </source>
</evidence>
<dbReference type="Gene3D" id="1.10.150.130">
    <property type="match status" value="1"/>
</dbReference>
<evidence type="ECO:0000256" key="3">
    <source>
        <dbReference type="ARBA" id="ARBA00022908"/>
    </source>
</evidence>
<dbReference type="Gene3D" id="1.10.443.10">
    <property type="entry name" value="Intergrase catalytic core"/>
    <property type="match status" value="1"/>
</dbReference>
<comment type="similarity">
    <text evidence="2">Belongs to the 'phage' integrase family.</text>
</comment>
<feature type="domain" description="Core-binding (CB)" evidence="8">
    <location>
        <begin position="7"/>
        <end position="90"/>
    </location>
</feature>
<evidence type="ECO:0000256" key="1">
    <source>
        <dbReference type="ARBA" id="ARBA00003283"/>
    </source>
</evidence>